<dbReference type="AlphaFoldDB" id="A0A5C0VL19"/>
<dbReference type="KEGG" id="pej:FYC62_08440"/>
<sequence>MLNKDTLKPLLNQNIEGIIWKIMLDDEQNCLAIESRTLAKQVVFSVYDFNKQTFLILNYAFEESWQLGLLAVHEYKLVLHGFENEFAPTPKNILVFDLAQQKLSWQNYSHTAQAVYKEGIMAYNARIMPRKLELLDLNTGSSLGYVKTNEALKQLQNQIILPENKLAENIWETAQQLIYKDLFIRSLYLKNNSSYTQIIEVYDKENNILLSDILSNDIQKLAEDTFFVWLGKLVYIRNKSEIVSYLL</sequence>
<gene>
    <name evidence="1" type="ORF">FYC62_08440</name>
</gene>
<evidence type="ECO:0000313" key="2">
    <source>
        <dbReference type="Proteomes" id="UP000323653"/>
    </source>
</evidence>
<dbReference type="Pfam" id="PF16248">
    <property type="entry name" value="DUF4905"/>
    <property type="match status" value="1"/>
</dbReference>
<dbReference type="EMBL" id="CP043329">
    <property type="protein sequence ID" value="QEK51684.1"/>
    <property type="molecule type" value="Genomic_DNA"/>
</dbReference>
<name>A0A5C0VL19_9SPHI</name>
<evidence type="ECO:0000313" key="1">
    <source>
        <dbReference type="EMBL" id="QEK51684.1"/>
    </source>
</evidence>
<reference evidence="1 2" key="1">
    <citation type="submission" date="2019-08" db="EMBL/GenBank/DDBJ databases">
        <title>Pedobacter sp. nov., isolated from Han river, South Korea.</title>
        <authorList>
            <person name="Lee D.-H."/>
            <person name="Kim Y.-S."/>
            <person name="Hwang E.-M."/>
            <person name="Le Tran T.C."/>
            <person name="Cha C.-J."/>
        </authorList>
    </citation>
    <scope>NUCLEOTIDE SEQUENCE [LARGE SCALE GENOMIC DNA]</scope>
    <source>
        <strain evidence="1 2">CJ43</strain>
    </source>
</reference>
<dbReference type="RefSeq" id="WP_149074635.1">
    <property type="nucleotide sequence ID" value="NZ_CP043329.1"/>
</dbReference>
<organism evidence="1 2">
    <name type="scientific">Pedobacter aquae</name>
    <dbReference type="NCBI Taxonomy" id="2605747"/>
    <lineage>
        <taxon>Bacteria</taxon>
        <taxon>Pseudomonadati</taxon>
        <taxon>Bacteroidota</taxon>
        <taxon>Sphingobacteriia</taxon>
        <taxon>Sphingobacteriales</taxon>
        <taxon>Sphingobacteriaceae</taxon>
        <taxon>Pedobacter</taxon>
    </lineage>
</organism>
<protein>
    <submittedName>
        <fullName evidence="1">DUF4905 domain-containing protein</fullName>
    </submittedName>
</protein>
<dbReference type="InterPro" id="IPR032595">
    <property type="entry name" value="DUF4905"/>
</dbReference>
<dbReference type="Proteomes" id="UP000323653">
    <property type="component" value="Chromosome"/>
</dbReference>
<accession>A0A5C0VL19</accession>
<proteinExistence type="predicted"/>
<keyword evidence="2" id="KW-1185">Reference proteome</keyword>